<reference evidence="2 4" key="3">
    <citation type="journal article" date="2015" name="BMC Genomics">
        <title>The completed genome sequence of the pathogenic ascomycete fungus Fusarium graminearum.</title>
        <authorList>
            <person name="King R."/>
            <person name="Urban M."/>
            <person name="Hammond-Kosack M.C."/>
            <person name="Hassani-Pak K."/>
            <person name="Hammond-Kosack K.E."/>
        </authorList>
    </citation>
    <scope>NUCLEOTIDE SEQUENCE [LARGE SCALE GENOMIC DNA]</scope>
    <source>
        <strain evidence="4">ATCC MYA-4620 / CBS 123657 / FGSC 9075 / NRRL 31084 / PH-1</strain>
        <strain evidence="2">PH-1</strain>
    </source>
</reference>
<feature type="compositionally biased region" description="Low complexity" evidence="1">
    <location>
        <begin position="34"/>
        <end position="43"/>
    </location>
</feature>
<gene>
    <name evidence="2" type="ORF">FGRAMPH1_01T03107</name>
</gene>
<name>I1S500_GIBZE</name>
<sequence>MAAPLAARRVTEYQTEVTYVDFEVTLDSGGRVCQNQGQNQGQGLEEVMKHDTKRGRTNMAP</sequence>
<reference evidence="3" key="4">
    <citation type="submission" date="2017-01" db="UniProtKB">
        <authorList>
            <consortium name="EnsemblFungi"/>
        </authorList>
    </citation>
    <scope>IDENTIFICATION</scope>
    <source>
        <strain evidence="3">PH-1 / ATCC MYA-4620 / FGSC 9075 / NRRL 31084</strain>
    </source>
</reference>
<reference evidence="3 4" key="2">
    <citation type="journal article" date="2010" name="Nature">
        <title>Comparative genomics reveals mobile pathogenicity chromosomes in Fusarium.</title>
        <authorList>
            <person name="Ma L.J."/>
            <person name="van der Does H.C."/>
            <person name="Borkovich K.A."/>
            <person name="Coleman J.J."/>
            <person name="Daboussi M.J."/>
            <person name="Di Pietro A."/>
            <person name="Dufresne M."/>
            <person name="Freitag M."/>
            <person name="Grabherr M."/>
            <person name="Henrissat B."/>
            <person name="Houterman P.M."/>
            <person name="Kang S."/>
            <person name="Shim W.B."/>
            <person name="Woloshuk C."/>
            <person name="Xie X."/>
            <person name="Xu J.R."/>
            <person name="Antoniw J."/>
            <person name="Baker S.E."/>
            <person name="Bluhm B.H."/>
            <person name="Breakspear A."/>
            <person name="Brown D.W."/>
            <person name="Butchko R.A."/>
            <person name="Chapman S."/>
            <person name="Coulson R."/>
            <person name="Coutinho P.M."/>
            <person name="Danchin E.G."/>
            <person name="Diener A."/>
            <person name="Gale L.R."/>
            <person name="Gardiner D.M."/>
            <person name="Goff S."/>
            <person name="Hammond-Kosack K.E."/>
            <person name="Hilburn K."/>
            <person name="Hua-Van A."/>
            <person name="Jonkers W."/>
            <person name="Kazan K."/>
            <person name="Kodira C.D."/>
            <person name="Koehrsen M."/>
            <person name="Kumar L."/>
            <person name="Lee Y.H."/>
            <person name="Li L."/>
            <person name="Manners J.M."/>
            <person name="Miranda-Saavedra D."/>
            <person name="Mukherjee M."/>
            <person name="Park G."/>
            <person name="Park J."/>
            <person name="Park S.Y."/>
            <person name="Proctor R.H."/>
            <person name="Regev A."/>
            <person name="Ruiz-Roldan M.C."/>
            <person name="Sain D."/>
            <person name="Sakthikumar S."/>
            <person name="Sykes S."/>
            <person name="Schwartz D.C."/>
            <person name="Turgeon B.G."/>
            <person name="Wapinski I."/>
            <person name="Yoder O."/>
            <person name="Young S."/>
            <person name="Zeng Q."/>
            <person name="Zhou S."/>
            <person name="Galagan J."/>
            <person name="Cuomo C.A."/>
            <person name="Kistler H.C."/>
            <person name="Rep M."/>
        </authorList>
    </citation>
    <scope>GENOME REANNOTATION</scope>
    <source>
        <strain evidence="4">ATCC MYA-4620 / CBS 123657 / FGSC 9075 / NRRL 31084 / PH-1</strain>
        <strain evidence="3">PH-1 / ATCC MYA-4620 / FGSC 9075 / NRRL 31084</strain>
    </source>
</reference>
<dbReference type="InParanoid" id="I1S500"/>
<feature type="region of interest" description="Disordered" evidence="1">
    <location>
        <begin position="30"/>
        <end position="61"/>
    </location>
</feature>
<evidence type="ECO:0000256" key="1">
    <source>
        <dbReference type="SAM" id="MobiDB-lite"/>
    </source>
</evidence>
<dbReference type="EMBL" id="HG970332">
    <property type="protein sequence ID" value="CEF73355.1"/>
    <property type="molecule type" value="Genomic_DNA"/>
</dbReference>
<dbReference type="OrthoDB" id="10415052at2759"/>
<dbReference type="EnsemblFungi" id="CEF73355">
    <property type="protein sequence ID" value="CEF73355"/>
    <property type="gene ID" value="FGRRES_11918"/>
</dbReference>
<evidence type="ECO:0000313" key="3">
    <source>
        <dbReference type="EnsemblFungi" id="CEF73355"/>
    </source>
</evidence>
<dbReference type="KEGG" id="fgr:FGSG_11918"/>
<dbReference type="Proteomes" id="UP000070720">
    <property type="component" value="Chromosome 1"/>
</dbReference>
<keyword evidence="4" id="KW-1185">Reference proteome</keyword>
<accession>A0A098D4H8</accession>
<dbReference type="VEuPathDB" id="FungiDB:FGRAMPH1_01G03107"/>
<dbReference type="AlphaFoldDB" id="I1S500"/>
<reference evidence="3 4" key="1">
    <citation type="journal article" date="2007" name="Science">
        <title>The Fusarium graminearum genome reveals a link between localized polymorphism and pathogen specialization.</title>
        <authorList>
            <person name="Cuomo C.A."/>
            <person name="Gueldener U."/>
            <person name="Xu J.-R."/>
            <person name="Trail F."/>
            <person name="Turgeon B.G."/>
            <person name="Di Pietro A."/>
            <person name="Walton J.D."/>
            <person name="Ma L.-J."/>
            <person name="Baker S.E."/>
            <person name="Rep M."/>
            <person name="Adam G."/>
            <person name="Antoniw J."/>
            <person name="Baldwin T."/>
            <person name="Calvo S.E."/>
            <person name="Chang Y.-L."/>
            <person name="DeCaprio D."/>
            <person name="Gale L.R."/>
            <person name="Gnerre S."/>
            <person name="Goswami R.S."/>
            <person name="Hammond-Kosack K."/>
            <person name="Harris L.J."/>
            <person name="Hilburn K."/>
            <person name="Kennell J.C."/>
            <person name="Kroken S."/>
            <person name="Magnuson J.K."/>
            <person name="Mannhaupt G."/>
            <person name="Mauceli E.W."/>
            <person name="Mewes H.-W."/>
            <person name="Mitterbauer R."/>
            <person name="Muehlbauer G."/>
            <person name="Muensterkoetter M."/>
            <person name="Nelson D."/>
            <person name="O'Donnell K."/>
            <person name="Ouellet T."/>
            <person name="Qi W."/>
            <person name="Quesneville H."/>
            <person name="Roncero M.I.G."/>
            <person name="Seong K.-Y."/>
            <person name="Tetko I.V."/>
            <person name="Urban M."/>
            <person name="Waalwijk C."/>
            <person name="Ward T.J."/>
            <person name="Yao J."/>
            <person name="Birren B.W."/>
            <person name="Kistler H.C."/>
        </authorList>
    </citation>
    <scope>NUCLEOTIDE SEQUENCE [LARGE SCALE GENOMIC DNA]</scope>
    <source>
        <strain evidence="4">ATCC MYA-4620 / CBS 123657 / FGSC 9075 / NRRL 31084 / PH-1</strain>
        <strain evidence="3">PH-1 / ATCC MYA-4620 / FGSC 9075 / NRRL 31084</strain>
    </source>
</reference>
<evidence type="ECO:0000313" key="4">
    <source>
        <dbReference type="Proteomes" id="UP000070720"/>
    </source>
</evidence>
<dbReference type="HOGENOM" id="CLU_2922797_0_0_1"/>
<protein>
    <submittedName>
        <fullName evidence="2">Chromosome 1, complete genome</fullName>
    </submittedName>
</protein>
<dbReference type="RefSeq" id="XP_011317032.1">
    <property type="nucleotide sequence ID" value="XM_011318730.1"/>
</dbReference>
<evidence type="ECO:0000313" key="2">
    <source>
        <dbReference type="EMBL" id="CEF73355.1"/>
    </source>
</evidence>
<feature type="compositionally biased region" description="Basic residues" evidence="1">
    <location>
        <begin position="51"/>
        <end position="61"/>
    </location>
</feature>
<proteinExistence type="predicted"/>
<accession>I1S500</accession>
<organism evidence="2 4">
    <name type="scientific">Gibberella zeae (strain ATCC MYA-4620 / CBS 123657 / FGSC 9075 / NRRL 31084 / PH-1)</name>
    <name type="common">Wheat head blight fungus</name>
    <name type="synonym">Fusarium graminearum</name>
    <dbReference type="NCBI Taxonomy" id="229533"/>
    <lineage>
        <taxon>Eukaryota</taxon>
        <taxon>Fungi</taxon>
        <taxon>Dikarya</taxon>
        <taxon>Ascomycota</taxon>
        <taxon>Pezizomycotina</taxon>
        <taxon>Sordariomycetes</taxon>
        <taxon>Hypocreomycetidae</taxon>
        <taxon>Hypocreales</taxon>
        <taxon>Nectriaceae</taxon>
        <taxon>Fusarium</taxon>
    </lineage>
</organism>